<dbReference type="OrthoDB" id="9816380at2"/>
<protein>
    <submittedName>
        <fullName evidence="3">Uncharacterized protein involved in outer membrane biogenesis</fullName>
    </submittedName>
</protein>
<accession>A0A2V3U1W7</accession>
<feature type="region of interest" description="Disordered" evidence="1">
    <location>
        <begin position="1147"/>
        <end position="1276"/>
    </location>
</feature>
<dbReference type="GO" id="GO:0005886">
    <property type="term" value="C:plasma membrane"/>
    <property type="evidence" value="ECO:0007669"/>
    <property type="project" value="TreeGrafter"/>
</dbReference>
<gene>
    <name evidence="3" type="ORF">C7450_109250</name>
</gene>
<dbReference type="Proteomes" id="UP000248021">
    <property type="component" value="Unassembled WGS sequence"/>
</dbReference>
<evidence type="ECO:0000313" key="4">
    <source>
        <dbReference type="Proteomes" id="UP000248021"/>
    </source>
</evidence>
<dbReference type="EMBL" id="QJJK01000009">
    <property type="protein sequence ID" value="PXW55838.1"/>
    <property type="molecule type" value="Genomic_DNA"/>
</dbReference>
<feature type="compositionally biased region" description="Basic and acidic residues" evidence="1">
    <location>
        <begin position="1147"/>
        <end position="1164"/>
    </location>
</feature>
<dbReference type="PANTHER" id="PTHR30441:SF4">
    <property type="entry name" value="PROTEIN ASMA"/>
    <property type="match status" value="1"/>
</dbReference>
<sequence>MRDILTIIAGLVVVVLCAALAVPYFVDWEARRGDVELALSRALGLPVMTQGDINLRLLPTPRVVLGRVTIGTPSAGRPGITANTLSVELETAALLSGAIRVVEARFVRPVVTAVVEDDGRVLLPELSNSLSMPITAFGIEKLEVDDGRLHIIEAEGGVRDIGPINAEIQAAALAGPWRITGRVGDIPLRLSTGTVDADGRLRVKGGIGDLTAPHLDIDGDVTLASAAPGPSRALAPAFTGKLGVVIPLPQAEAARAEPAHQGAEAPPALAMTATVTTSGRRLRAEMVEVTNANGGSSLALTGTGELDLGRNGPALSMALTSRRLEVAQGNGFAGHFGAVGETLVTTLPSLKASIGIQAASFAFAGEEFGPLDLVIARQGGKATIERLTLAGAGDARLEAAGDIAFGTATAFSGRVQFSTKEPARLALSLGRIGLSRPLTEAIAALPAARGTADLSLSPAVFAARNIRFTSGDATLSGLFRYTPPTGAERARFDAQLAGKGLDLASLPLLDTGAGGLTGADLGLAIDLEAPRFGTIASPGGRLKARITRDAEALTIASAEMTNVDGANMSLAGRIGRAGGQIDGRLTAPRPAVVAALAARFLPPSVAGPLQRLAPLAAPLTLSLKAERRDAGAPVSATIEGEAGGTAFRTALNLPAQEVQKAAKADDARVAVELVAPDGVNLLRQLGADVVPLPGIGEGRLVLDAKGPTLADLAGTAELKVAGAALSVAGRLGAPERPGGAAVLAQGKVKFATEDLAPLAQVLARSFPGLQSGMAANLEADGRLTAEGVALTGLKGDVAGSPVAGRLAINEDGRIDGALTVPRVAFADLAALALGPVAPPAKGQIWSSQRFVQAAPPVIGKVELGFGQLDVVDGMALTEGKLVLDLAPNGVTVSDVTGRFGGGSVLATLRLQRQGSLATLTANVGLKDVAAAALFGSARGEQPSGRLSGHMEAGSSGESVATLVANMAGGGELRSVGATIPALDPAAIARGLGKLMAQEPIRAEAALVRDAIATELDRSHWVLPEVVLPLSVSGGTLRFGPVAVEDRDTQLRLAGTVDLGALTLDARGLMVSRQLPQGWSGAAPEIAVSWRGPLTHPARSVEAAALANGLAVIALARELDRIDKLEADAKERAERIRQLRLERERLAAEKRAAEQRDSQDPKRQEPATTGGTNSLPSQEPPPPADSSPAAPIVSPRSEIPAIVPAFAGDESTAIGAGEREPQDRPSLSSHGVRPAQSVRVPTQPATSAHAPLSVQSLPLPRASAPLDLRPPSSVPLR</sequence>
<evidence type="ECO:0000256" key="1">
    <source>
        <dbReference type="SAM" id="MobiDB-lite"/>
    </source>
</evidence>
<feature type="domain" description="AsmA" evidence="2">
    <location>
        <begin position="5"/>
        <end position="176"/>
    </location>
</feature>
<proteinExistence type="predicted"/>
<reference evidence="3 4" key="1">
    <citation type="submission" date="2018-05" db="EMBL/GenBank/DDBJ databases">
        <title>Genomic Encyclopedia of Type Strains, Phase IV (KMG-IV): sequencing the most valuable type-strain genomes for metagenomic binning, comparative biology and taxonomic classification.</title>
        <authorList>
            <person name="Goeker M."/>
        </authorList>
    </citation>
    <scope>NUCLEOTIDE SEQUENCE [LARGE SCALE GENOMIC DNA]</scope>
    <source>
        <strain evidence="3 4">DSM 6462</strain>
    </source>
</reference>
<comment type="caution">
    <text evidence="3">The sequence shown here is derived from an EMBL/GenBank/DDBJ whole genome shotgun (WGS) entry which is preliminary data.</text>
</comment>
<dbReference type="AlphaFoldDB" id="A0A2V3U1W7"/>
<name>A0A2V3U1W7_9HYPH</name>
<dbReference type="Pfam" id="PF05170">
    <property type="entry name" value="AsmA"/>
    <property type="match status" value="1"/>
</dbReference>
<dbReference type="GO" id="GO:0090313">
    <property type="term" value="P:regulation of protein targeting to membrane"/>
    <property type="evidence" value="ECO:0007669"/>
    <property type="project" value="TreeGrafter"/>
</dbReference>
<evidence type="ECO:0000313" key="3">
    <source>
        <dbReference type="EMBL" id="PXW55838.1"/>
    </source>
</evidence>
<feature type="compositionally biased region" description="Low complexity" evidence="1">
    <location>
        <begin position="1185"/>
        <end position="1194"/>
    </location>
</feature>
<dbReference type="RefSeq" id="WP_110376604.1">
    <property type="nucleotide sequence ID" value="NZ_JAHBRY010000001.1"/>
</dbReference>
<dbReference type="PANTHER" id="PTHR30441">
    <property type="entry name" value="DUF748 DOMAIN-CONTAINING PROTEIN"/>
    <property type="match status" value="1"/>
</dbReference>
<keyword evidence="4" id="KW-1185">Reference proteome</keyword>
<dbReference type="InterPro" id="IPR052894">
    <property type="entry name" value="AsmA-related"/>
</dbReference>
<evidence type="ECO:0000259" key="2">
    <source>
        <dbReference type="Pfam" id="PF05170"/>
    </source>
</evidence>
<dbReference type="InterPro" id="IPR007844">
    <property type="entry name" value="AsmA"/>
</dbReference>
<organism evidence="3 4">
    <name type="scientific">Chelatococcus asaccharovorans</name>
    <dbReference type="NCBI Taxonomy" id="28210"/>
    <lineage>
        <taxon>Bacteria</taxon>
        <taxon>Pseudomonadati</taxon>
        <taxon>Pseudomonadota</taxon>
        <taxon>Alphaproteobacteria</taxon>
        <taxon>Hyphomicrobiales</taxon>
        <taxon>Chelatococcaceae</taxon>
        <taxon>Chelatococcus</taxon>
    </lineage>
</organism>